<gene>
    <name evidence="1" type="ORF">H5410_019355</name>
</gene>
<sequence length="56" mass="6457">MDKIRDARTRWFEQVKRSCIDALVSRCKRLHIVGTMRGRVSAGQTQHQSVVVFGQI</sequence>
<keyword evidence="2" id="KW-1185">Reference proteome</keyword>
<dbReference type="Proteomes" id="UP000824120">
    <property type="component" value="Chromosome 4"/>
</dbReference>
<accession>A0A9J5Z604</accession>
<evidence type="ECO:0000313" key="1">
    <source>
        <dbReference type="EMBL" id="KAG5608074.1"/>
    </source>
</evidence>
<proteinExistence type="predicted"/>
<dbReference type="AlphaFoldDB" id="A0A9J5Z604"/>
<dbReference type="OrthoDB" id="1303839at2759"/>
<protein>
    <submittedName>
        <fullName evidence="1">Uncharacterized protein</fullName>
    </submittedName>
</protein>
<name>A0A9J5Z604_SOLCO</name>
<comment type="caution">
    <text evidence="1">The sequence shown here is derived from an EMBL/GenBank/DDBJ whole genome shotgun (WGS) entry which is preliminary data.</text>
</comment>
<organism evidence="1 2">
    <name type="scientific">Solanum commersonii</name>
    <name type="common">Commerson's wild potato</name>
    <name type="synonym">Commerson's nightshade</name>
    <dbReference type="NCBI Taxonomy" id="4109"/>
    <lineage>
        <taxon>Eukaryota</taxon>
        <taxon>Viridiplantae</taxon>
        <taxon>Streptophyta</taxon>
        <taxon>Embryophyta</taxon>
        <taxon>Tracheophyta</taxon>
        <taxon>Spermatophyta</taxon>
        <taxon>Magnoliopsida</taxon>
        <taxon>eudicotyledons</taxon>
        <taxon>Gunneridae</taxon>
        <taxon>Pentapetalae</taxon>
        <taxon>asterids</taxon>
        <taxon>lamiids</taxon>
        <taxon>Solanales</taxon>
        <taxon>Solanaceae</taxon>
        <taxon>Solanoideae</taxon>
        <taxon>Solaneae</taxon>
        <taxon>Solanum</taxon>
    </lineage>
</organism>
<evidence type="ECO:0000313" key="2">
    <source>
        <dbReference type="Proteomes" id="UP000824120"/>
    </source>
</evidence>
<reference evidence="1 2" key="1">
    <citation type="submission" date="2020-09" db="EMBL/GenBank/DDBJ databases">
        <title>De no assembly of potato wild relative species, Solanum commersonii.</title>
        <authorList>
            <person name="Cho K."/>
        </authorList>
    </citation>
    <scope>NUCLEOTIDE SEQUENCE [LARGE SCALE GENOMIC DNA]</scope>
    <source>
        <strain evidence="1">LZ3.2</strain>
        <tissue evidence="1">Leaf</tissue>
    </source>
</reference>
<dbReference type="EMBL" id="JACXVP010000004">
    <property type="protein sequence ID" value="KAG5608074.1"/>
    <property type="molecule type" value="Genomic_DNA"/>
</dbReference>